<gene>
    <name evidence="1" type="ORF">OF122_06180</name>
</gene>
<name>A0ABY6ISA0_9HYPH</name>
<organism evidence="1 2">
    <name type="scientific">Pelagibacterium flavum</name>
    <dbReference type="NCBI Taxonomy" id="2984530"/>
    <lineage>
        <taxon>Bacteria</taxon>
        <taxon>Pseudomonadati</taxon>
        <taxon>Pseudomonadota</taxon>
        <taxon>Alphaproteobacteria</taxon>
        <taxon>Hyphomicrobiales</taxon>
        <taxon>Devosiaceae</taxon>
        <taxon>Pelagibacterium</taxon>
    </lineage>
</organism>
<dbReference type="EMBL" id="CP107716">
    <property type="protein sequence ID" value="UYQ73346.1"/>
    <property type="molecule type" value="Genomic_DNA"/>
</dbReference>
<protein>
    <recommendedName>
        <fullName evidence="3">Secreted protein</fullName>
    </recommendedName>
</protein>
<accession>A0ABY6ISA0</accession>
<reference evidence="1" key="1">
    <citation type="submission" date="2022-10" db="EMBL/GenBank/DDBJ databases">
        <title>YIM 151497 complete genome.</title>
        <authorList>
            <person name="Chen X."/>
        </authorList>
    </citation>
    <scope>NUCLEOTIDE SEQUENCE</scope>
    <source>
        <strain evidence="1">YIM 151497</strain>
    </source>
</reference>
<evidence type="ECO:0008006" key="3">
    <source>
        <dbReference type="Google" id="ProtNLM"/>
    </source>
</evidence>
<keyword evidence="2" id="KW-1185">Reference proteome</keyword>
<dbReference type="RefSeq" id="WP_264226932.1">
    <property type="nucleotide sequence ID" value="NZ_CP107716.1"/>
</dbReference>
<evidence type="ECO:0000313" key="1">
    <source>
        <dbReference type="EMBL" id="UYQ73346.1"/>
    </source>
</evidence>
<dbReference type="Proteomes" id="UP001163882">
    <property type="component" value="Chromosome"/>
</dbReference>
<sequence>MPKQSLLILLNVFRGELLAQCDLRRKCAACAHNLGALFPASESLNRSFSPCSAGKWPYRLTAHEAVIG</sequence>
<proteinExistence type="predicted"/>
<evidence type="ECO:0000313" key="2">
    <source>
        <dbReference type="Proteomes" id="UP001163882"/>
    </source>
</evidence>